<keyword evidence="9 15" id="KW-0238">DNA-binding</keyword>
<feature type="active site" description="Proton donor; for beta-elimination activity" evidence="15">
    <location>
        <position position="60"/>
    </location>
</feature>
<evidence type="ECO:0000256" key="7">
    <source>
        <dbReference type="ARBA" id="ARBA00022801"/>
    </source>
</evidence>
<reference evidence="18 19" key="1">
    <citation type="submission" date="2018-10" db="EMBL/GenBank/DDBJ databases">
        <title>Phylogenomics of Brevibacillus.</title>
        <authorList>
            <person name="Dunlap C."/>
        </authorList>
    </citation>
    <scope>NUCLEOTIDE SEQUENCE [LARGE SCALE GENOMIC DNA]</scope>
    <source>
        <strain evidence="18 19">JCM 15716</strain>
    </source>
</reference>
<organism evidence="18 19">
    <name type="scientific">Brevibacillus fluminis</name>
    <dbReference type="NCBI Taxonomy" id="511487"/>
    <lineage>
        <taxon>Bacteria</taxon>
        <taxon>Bacillati</taxon>
        <taxon>Bacillota</taxon>
        <taxon>Bacilli</taxon>
        <taxon>Bacillales</taxon>
        <taxon>Paenibacillaceae</taxon>
        <taxon>Brevibacillus</taxon>
    </lineage>
</organism>
<feature type="active site" description="Proton donor" evidence="15">
    <location>
        <position position="3"/>
    </location>
</feature>
<dbReference type="InterPro" id="IPR010663">
    <property type="entry name" value="Znf_FPG/IleRS"/>
</dbReference>
<feature type="domain" description="Formamidopyrimidine-DNA glycosylase catalytic" evidence="17">
    <location>
        <begin position="2"/>
        <end position="115"/>
    </location>
</feature>
<evidence type="ECO:0000256" key="11">
    <source>
        <dbReference type="ARBA" id="ARBA00023239"/>
    </source>
</evidence>
<dbReference type="InterPro" id="IPR000214">
    <property type="entry name" value="Znf_DNA_glyclase/AP_lyase"/>
</dbReference>
<keyword evidence="13 15" id="KW-0326">Glycosidase</keyword>
<dbReference type="CDD" id="cd08966">
    <property type="entry name" value="EcFpg-like_N"/>
    <property type="match status" value="1"/>
</dbReference>
<feature type="binding site" evidence="15">
    <location>
        <position position="155"/>
    </location>
    <ligand>
        <name>DNA</name>
        <dbReference type="ChEBI" id="CHEBI:16991"/>
    </ligand>
</feature>
<evidence type="ECO:0000256" key="4">
    <source>
        <dbReference type="ARBA" id="ARBA00022723"/>
    </source>
</evidence>
<protein>
    <recommendedName>
        <fullName evidence="15">Formamidopyrimidine-DNA glycosylase</fullName>
        <shortName evidence="15">Fapy-DNA glycosylase</shortName>
        <ecNumber evidence="15">3.2.2.23</ecNumber>
    </recommendedName>
    <alternativeName>
        <fullName evidence="15">DNA-(apurinic or apyrimidinic site) lyase MutM</fullName>
        <shortName evidence="15">AP lyase MutM</shortName>
        <ecNumber evidence="15">4.2.99.18</ecNumber>
    </alternativeName>
</protein>
<dbReference type="SUPFAM" id="SSF81624">
    <property type="entry name" value="N-terminal domain of MutM-like DNA repair proteins"/>
    <property type="match status" value="1"/>
</dbReference>
<comment type="similarity">
    <text evidence="2 15">Belongs to the FPG family.</text>
</comment>
<dbReference type="InterPro" id="IPR015887">
    <property type="entry name" value="DNA_glyclase_Znf_dom_DNA_BS"/>
</dbReference>
<dbReference type="Gene3D" id="1.10.8.50">
    <property type="match status" value="1"/>
</dbReference>
<keyword evidence="10 15" id="KW-0234">DNA repair</keyword>
<comment type="caution">
    <text evidence="18">The sequence shown here is derived from an EMBL/GenBank/DDBJ whole genome shotgun (WGS) entry which is preliminary data.</text>
</comment>
<evidence type="ECO:0000256" key="3">
    <source>
        <dbReference type="ARBA" id="ARBA00011245"/>
    </source>
</evidence>
<dbReference type="PROSITE" id="PS01242">
    <property type="entry name" value="ZF_FPG_1"/>
    <property type="match status" value="1"/>
</dbReference>
<dbReference type="OrthoDB" id="9800855at2"/>
<evidence type="ECO:0000256" key="14">
    <source>
        <dbReference type="ARBA" id="ARBA00044632"/>
    </source>
</evidence>
<dbReference type="HAMAP" id="MF_00103">
    <property type="entry name" value="Fapy_DNA_glycosyl"/>
    <property type="match status" value="1"/>
</dbReference>
<dbReference type="Proteomes" id="UP000271031">
    <property type="component" value="Unassembled WGS sequence"/>
</dbReference>
<dbReference type="EC" id="3.2.2.23" evidence="15"/>
<dbReference type="GO" id="GO:0006284">
    <property type="term" value="P:base-excision repair"/>
    <property type="evidence" value="ECO:0007669"/>
    <property type="project" value="InterPro"/>
</dbReference>
<evidence type="ECO:0000256" key="2">
    <source>
        <dbReference type="ARBA" id="ARBA00009409"/>
    </source>
</evidence>
<name>A0A3M8DN83_9BACL</name>
<dbReference type="FunFam" id="1.10.8.50:FF:000003">
    <property type="entry name" value="Formamidopyrimidine-DNA glycosylase"/>
    <property type="match status" value="1"/>
</dbReference>
<dbReference type="FunFam" id="3.20.190.10:FF:000001">
    <property type="entry name" value="Formamidopyrimidine-DNA glycosylase"/>
    <property type="match status" value="1"/>
</dbReference>
<proteinExistence type="inferred from homology"/>
<dbReference type="GO" id="GO:0034039">
    <property type="term" value="F:8-oxo-7,8-dihydroguanine DNA N-glycosylase activity"/>
    <property type="evidence" value="ECO:0007669"/>
    <property type="project" value="TreeGrafter"/>
</dbReference>
<evidence type="ECO:0000256" key="1">
    <source>
        <dbReference type="ARBA" id="ARBA00001668"/>
    </source>
</evidence>
<dbReference type="SMART" id="SM01232">
    <property type="entry name" value="H2TH"/>
    <property type="match status" value="1"/>
</dbReference>
<feature type="binding site" evidence="15">
    <location>
        <position position="112"/>
    </location>
    <ligand>
        <name>DNA</name>
        <dbReference type="ChEBI" id="CHEBI:16991"/>
    </ligand>
</feature>
<evidence type="ECO:0000256" key="6">
    <source>
        <dbReference type="ARBA" id="ARBA00022771"/>
    </source>
</evidence>
<dbReference type="InterPro" id="IPR035937">
    <property type="entry name" value="FPG_N"/>
</dbReference>
<dbReference type="PANTHER" id="PTHR22993:SF9">
    <property type="entry name" value="FORMAMIDOPYRIMIDINE-DNA GLYCOSYLASE"/>
    <property type="match status" value="1"/>
</dbReference>
<dbReference type="InterPro" id="IPR015886">
    <property type="entry name" value="H2TH_FPG"/>
</dbReference>
<dbReference type="GO" id="GO:0140078">
    <property type="term" value="F:class I DNA-(apurinic or apyrimidinic site) endonuclease activity"/>
    <property type="evidence" value="ECO:0007669"/>
    <property type="project" value="UniProtKB-EC"/>
</dbReference>
<dbReference type="PROSITE" id="PS51068">
    <property type="entry name" value="FPG_CAT"/>
    <property type="match status" value="1"/>
</dbReference>
<keyword evidence="6 15" id="KW-0863">Zinc-finger</keyword>
<evidence type="ECO:0000256" key="5">
    <source>
        <dbReference type="ARBA" id="ARBA00022763"/>
    </source>
</evidence>
<evidence type="ECO:0000313" key="18">
    <source>
        <dbReference type="EMBL" id="RNB89536.1"/>
    </source>
</evidence>
<evidence type="ECO:0000256" key="15">
    <source>
        <dbReference type="HAMAP-Rule" id="MF_00103"/>
    </source>
</evidence>
<evidence type="ECO:0000256" key="9">
    <source>
        <dbReference type="ARBA" id="ARBA00023125"/>
    </source>
</evidence>
<dbReference type="EMBL" id="RHHQ01000008">
    <property type="protein sequence ID" value="RNB89536.1"/>
    <property type="molecule type" value="Genomic_DNA"/>
</dbReference>
<dbReference type="AlphaFoldDB" id="A0A3M8DN83"/>
<comment type="subunit">
    <text evidence="3 15">Monomer.</text>
</comment>
<evidence type="ECO:0000259" key="17">
    <source>
        <dbReference type="PROSITE" id="PS51068"/>
    </source>
</evidence>
<evidence type="ECO:0000259" key="16">
    <source>
        <dbReference type="PROSITE" id="PS51066"/>
    </source>
</evidence>
<evidence type="ECO:0000256" key="10">
    <source>
        <dbReference type="ARBA" id="ARBA00023204"/>
    </source>
</evidence>
<keyword evidence="5 15" id="KW-0227">DNA damage</keyword>
<gene>
    <name evidence="15 18" type="primary">mutM</name>
    <name evidence="15" type="synonym">fpg</name>
    <name evidence="18" type="ORF">EDM56_10110</name>
</gene>
<dbReference type="GO" id="GO:0003684">
    <property type="term" value="F:damaged DNA binding"/>
    <property type="evidence" value="ECO:0007669"/>
    <property type="project" value="InterPro"/>
</dbReference>
<comment type="catalytic activity">
    <reaction evidence="14 15">
        <text>2'-deoxyribonucleotide-(2'-deoxyribose 5'-phosphate)-2'-deoxyribonucleotide-DNA = a 3'-end 2'-deoxyribonucleotide-(2,3-dehydro-2,3-deoxyribose 5'-phosphate)-DNA + a 5'-end 5'-phospho-2'-deoxyribonucleoside-DNA + H(+)</text>
        <dbReference type="Rhea" id="RHEA:66592"/>
        <dbReference type="Rhea" id="RHEA-COMP:13180"/>
        <dbReference type="Rhea" id="RHEA-COMP:16897"/>
        <dbReference type="Rhea" id="RHEA-COMP:17067"/>
        <dbReference type="ChEBI" id="CHEBI:15378"/>
        <dbReference type="ChEBI" id="CHEBI:136412"/>
        <dbReference type="ChEBI" id="CHEBI:157695"/>
        <dbReference type="ChEBI" id="CHEBI:167181"/>
        <dbReference type="EC" id="4.2.99.18"/>
    </reaction>
</comment>
<dbReference type="SUPFAM" id="SSF57716">
    <property type="entry name" value="Glucocorticoid receptor-like (DNA-binding domain)"/>
    <property type="match status" value="1"/>
</dbReference>
<keyword evidence="4 15" id="KW-0479">Metal-binding</keyword>
<dbReference type="PANTHER" id="PTHR22993">
    <property type="entry name" value="FORMAMIDOPYRIMIDINE-DNA GLYCOSYLASE"/>
    <property type="match status" value="1"/>
</dbReference>
<comment type="cofactor">
    <cofactor evidence="15">
        <name>Zn(2+)</name>
        <dbReference type="ChEBI" id="CHEBI:29105"/>
    </cofactor>
    <text evidence="15">Binds 1 zinc ion per subunit.</text>
</comment>
<dbReference type="Gene3D" id="3.20.190.10">
    <property type="entry name" value="MutM-like, N-terminal"/>
    <property type="match status" value="1"/>
</dbReference>
<feature type="active site" description="Proton donor; for delta-elimination activity" evidence="15">
    <location>
        <position position="264"/>
    </location>
</feature>
<dbReference type="GO" id="GO:0008270">
    <property type="term" value="F:zinc ion binding"/>
    <property type="evidence" value="ECO:0007669"/>
    <property type="project" value="UniProtKB-UniRule"/>
</dbReference>
<dbReference type="SUPFAM" id="SSF46946">
    <property type="entry name" value="S13-like H2TH domain"/>
    <property type="match status" value="1"/>
</dbReference>
<keyword evidence="11 15" id="KW-0456">Lyase</keyword>
<dbReference type="InterPro" id="IPR012319">
    <property type="entry name" value="FPG_cat"/>
</dbReference>
<dbReference type="NCBIfam" id="NF002211">
    <property type="entry name" value="PRK01103.1"/>
    <property type="match status" value="1"/>
</dbReference>
<dbReference type="NCBIfam" id="TIGR00577">
    <property type="entry name" value="fpg"/>
    <property type="match status" value="1"/>
</dbReference>
<dbReference type="PROSITE" id="PS51066">
    <property type="entry name" value="ZF_FPG_2"/>
    <property type="match status" value="1"/>
</dbReference>
<dbReference type="InterPro" id="IPR020629">
    <property type="entry name" value="FPG_Glyclase"/>
</dbReference>
<keyword evidence="7 15" id="KW-0378">Hydrolase</keyword>
<feature type="active site" description="Schiff-base intermediate with DNA" evidence="15">
    <location>
        <position position="2"/>
    </location>
</feature>
<dbReference type="GO" id="GO:0003690">
    <property type="term" value="F:double-stranded DNA binding"/>
    <property type="evidence" value="ECO:0007669"/>
    <property type="project" value="UniProtKB-ARBA"/>
</dbReference>
<evidence type="ECO:0000256" key="13">
    <source>
        <dbReference type="ARBA" id="ARBA00023295"/>
    </source>
</evidence>
<accession>A0A3M8DN83</accession>
<dbReference type="RefSeq" id="WP_122917792.1">
    <property type="nucleotide sequence ID" value="NZ_RHHQ01000008.1"/>
</dbReference>
<dbReference type="Pfam" id="PF06827">
    <property type="entry name" value="zf-FPG_IleRS"/>
    <property type="match status" value="1"/>
</dbReference>
<evidence type="ECO:0000313" key="19">
    <source>
        <dbReference type="Proteomes" id="UP000271031"/>
    </source>
</evidence>
<feature type="binding site" evidence="15">
    <location>
        <position position="93"/>
    </location>
    <ligand>
        <name>DNA</name>
        <dbReference type="ChEBI" id="CHEBI:16991"/>
    </ligand>
</feature>
<dbReference type="InterPro" id="IPR010979">
    <property type="entry name" value="Ribosomal_uS13-like_H2TH"/>
</dbReference>
<keyword evidence="8 15" id="KW-0862">Zinc</keyword>
<dbReference type="Pfam" id="PF06831">
    <property type="entry name" value="H2TH"/>
    <property type="match status" value="1"/>
</dbReference>
<sequence length="275" mass="31056">MPELPEVETVVRTLRKLVVGKTIDQVIVHLPRIIRRPDDVQHFCAQLAGQTIHRIERRAKFILFVLDHDILISHLRMEGRYGLYQPGDEVEKHTHVVFRFTDKTELRYRDVRQFGTMDLLPADVAMTEEPLGKLGPEPLDEGFTPAQLKKMLKARTTKIKPLLLNQEFLVGLGNIYVDEALFRASIHPERPAGKLTSKQVAQLHDAIVATLQEAVDQGGSSIKSYVNGQGEMGMFQQSLKVYGRKGEPCEVCSTPIIRFVVGGRGTHICPRCQKE</sequence>
<dbReference type="Pfam" id="PF01149">
    <property type="entry name" value="Fapy_DNA_glyco"/>
    <property type="match status" value="1"/>
</dbReference>
<comment type="catalytic activity">
    <reaction evidence="1 15">
        <text>Hydrolysis of DNA containing ring-opened 7-methylguanine residues, releasing 2,6-diamino-4-hydroxy-5-(N-methyl)formamidopyrimidine.</text>
        <dbReference type="EC" id="3.2.2.23"/>
    </reaction>
</comment>
<keyword evidence="19" id="KW-1185">Reference proteome</keyword>
<evidence type="ECO:0000256" key="8">
    <source>
        <dbReference type="ARBA" id="ARBA00022833"/>
    </source>
</evidence>
<dbReference type="EC" id="4.2.99.18" evidence="15"/>
<evidence type="ECO:0000256" key="12">
    <source>
        <dbReference type="ARBA" id="ARBA00023268"/>
    </source>
</evidence>
<keyword evidence="12 15" id="KW-0511">Multifunctional enzyme</keyword>
<comment type="function">
    <text evidence="15">Involved in base excision repair of DNA damaged by oxidation or by mutagenic agents. Acts as DNA glycosylase that recognizes and removes damaged bases. Has a preference for oxidized purines, such as 7,8-dihydro-8-oxoguanine (8-oxoG). Has AP (apurinic/apyrimidinic) lyase activity and introduces nicks in the DNA strand. Cleaves the DNA backbone by beta-delta elimination to generate a single-strand break at the site of the removed base with both 3'- and 5'-phosphates.</text>
</comment>
<dbReference type="SMART" id="SM00898">
    <property type="entry name" value="Fapy_DNA_glyco"/>
    <property type="match status" value="1"/>
</dbReference>
<feature type="domain" description="FPG-type" evidence="16">
    <location>
        <begin position="240"/>
        <end position="274"/>
    </location>
</feature>